<feature type="compositionally biased region" description="Basic and acidic residues" evidence="1">
    <location>
        <begin position="17"/>
        <end position="26"/>
    </location>
</feature>
<dbReference type="Proteomes" id="UP000215563">
    <property type="component" value="Unassembled WGS sequence"/>
</dbReference>
<protein>
    <submittedName>
        <fullName evidence="2">Uncharacterized protein</fullName>
    </submittedName>
</protein>
<accession>A0A229RE37</accession>
<proteinExistence type="predicted"/>
<reference evidence="2 3" key="1">
    <citation type="submission" date="2017-07" db="EMBL/GenBank/DDBJ databases">
        <title>Amycolatopsis alba DSM 44262 Genome sequencing and assembly.</title>
        <authorList>
            <person name="Kaur N."/>
            <person name="Mayilraj S."/>
        </authorList>
    </citation>
    <scope>NUCLEOTIDE SEQUENCE [LARGE SCALE GENOMIC DNA]</scope>
    <source>
        <strain evidence="2 3">DSM 44262</strain>
    </source>
</reference>
<comment type="caution">
    <text evidence="2">The sequence shown here is derived from an EMBL/GenBank/DDBJ whole genome shotgun (WGS) entry which is preliminary data.</text>
</comment>
<name>A0A229RE37_AMYAL</name>
<dbReference type="AlphaFoldDB" id="A0A229RE37"/>
<dbReference type="EMBL" id="NMQU01000110">
    <property type="protein sequence ID" value="OXM44907.1"/>
    <property type="molecule type" value="Genomic_DNA"/>
</dbReference>
<feature type="region of interest" description="Disordered" evidence="1">
    <location>
        <begin position="1"/>
        <end position="26"/>
    </location>
</feature>
<keyword evidence="3" id="KW-1185">Reference proteome</keyword>
<dbReference type="OrthoDB" id="3637176at2"/>
<organism evidence="2 3">
    <name type="scientific">Amycolatopsis alba DSM 44262</name>
    <dbReference type="NCBI Taxonomy" id="1125972"/>
    <lineage>
        <taxon>Bacteria</taxon>
        <taxon>Bacillati</taxon>
        <taxon>Actinomycetota</taxon>
        <taxon>Actinomycetes</taxon>
        <taxon>Pseudonocardiales</taxon>
        <taxon>Pseudonocardiaceae</taxon>
        <taxon>Amycolatopsis</taxon>
    </lineage>
</organism>
<feature type="compositionally biased region" description="Basic residues" evidence="1">
    <location>
        <begin position="1"/>
        <end position="13"/>
    </location>
</feature>
<evidence type="ECO:0000313" key="3">
    <source>
        <dbReference type="Proteomes" id="UP000215563"/>
    </source>
</evidence>
<evidence type="ECO:0000256" key="1">
    <source>
        <dbReference type="SAM" id="MobiDB-lite"/>
    </source>
</evidence>
<evidence type="ECO:0000313" key="2">
    <source>
        <dbReference type="EMBL" id="OXM44907.1"/>
    </source>
</evidence>
<dbReference type="RefSeq" id="WP_020631096.1">
    <property type="nucleotide sequence ID" value="NZ_KB913032.1"/>
</dbReference>
<gene>
    <name evidence="2" type="ORF">CFP75_32760</name>
</gene>
<sequence length="117" mass="13451">MPRKAPARVRQGLRLRPPPDHRDRQEFTPALAAELSRLERARGYLGAGAIRTALRLCREFIADPYRRLRVDSEGCGVWECCGDPQEARDMLEGVLLALPARLTPEFRGYLQHIDERW</sequence>